<dbReference type="PANTHER" id="PTHR39624:SF2">
    <property type="entry name" value="OSMC-LIKE PROTEIN"/>
    <property type="match status" value="1"/>
</dbReference>
<comment type="caution">
    <text evidence="1">The sequence shown here is derived from an EMBL/GenBank/DDBJ whole genome shotgun (WGS) entry which is preliminary data.</text>
</comment>
<dbReference type="Gene3D" id="3.30.300.20">
    <property type="match status" value="1"/>
</dbReference>
<sequence length="135" mass="14383">MSSDLIVTFGGGKKVNAEFKGFTIKTDQSVRGGGEGSAPEPFALFLASIGTCAGIYVYSFCQSREIPTDGIRVVQSHEMKATGRGIGKITLTIELPPSFPEKYKDAVINAANLCAVKKHIIDPPAFDVKTETVEG</sequence>
<dbReference type="SUPFAM" id="SSF82784">
    <property type="entry name" value="OsmC-like"/>
    <property type="match status" value="1"/>
</dbReference>
<organism evidence="1">
    <name type="scientific">Chlorobaculum parvum</name>
    <dbReference type="NCBI Taxonomy" id="274539"/>
    <lineage>
        <taxon>Bacteria</taxon>
        <taxon>Pseudomonadati</taxon>
        <taxon>Chlorobiota</taxon>
        <taxon>Chlorobiia</taxon>
        <taxon>Chlorobiales</taxon>
        <taxon>Chlorobiaceae</taxon>
        <taxon>Chlorobaculum</taxon>
    </lineage>
</organism>
<dbReference type="Pfam" id="PF02566">
    <property type="entry name" value="OsmC"/>
    <property type="match status" value="1"/>
</dbReference>
<accession>A0A7C5HH31</accession>
<name>A0A7C5HH31_9CHLB</name>
<gene>
    <name evidence="1" type="ORF">ENL07_03480</name>
</gene>
<dbReference type="InterPro" id="IPR036102">
    <property type="entry name" value="OsmC/Ohrsf"/>
</dbReference>
<dbReference type="Proteomes" id="UP000886058">
    <property type="component" value="Unassembled WGS sequence"/>
</dbReference>
<proteinExistence type="predicted"/>
<protein>
    <submittedName>
        <fullName evidence="1">Osmotically inducible protein C</fullName>
    </submittedName>
</protein>
<evidence type="ECO:0000313" key="1">
    <source>
        <dbReference type="EMBL" id="HHE31703.1"/>
    </source>
</evidence>
<reference evidence="1" key="1">
    <citation type="journal article" date="2020" name="mSystems">
        <title>Genome- and Community-Level Interaction Insights into Carbon Utilization and Element Cycling Functions of Hydrothermarchaeota in Hydrothermal Sediment.</title>
        <authorList>
            <person name="Zhou Z."/>
            <person name="Liu Y."/>
            <person name="Xu W."/>
            <person name="Pan J."/>
            <person name="Luo Z.H."/>
            <person name="Li M."/>
        </authorList>
    </citation>
    <scope>NUCLEOTIDE SEQUENCE [LARGE SCALE GENOMIC DNA]</scope>
    <source>
        <strain evidence="1">HyVt-633</strain>
    </source>
</reference>
<dbReference type="InterPro" id="IPR015946">
    <property type="entry name" value="KH_dom-like_a/b"/>
</dbReference>
<dbReference type="EMBL" id="DRSQ01000072">
    <property type="protein sequence ID" value="HHE31703.1"/>
    <property type="molecule type" value="Genomic_DNA"/>
</dbReference>
<dbReference type="PANTHER" id="PTHR39624">
    <property type="entry name" value="PROTEIN INVOLVED IN RIMO-MEDIATED BETA-METHYLTHIOLATION OF RIBOSOMAL PROTEIN S12 YCAO"/>
    <property type="match status" value="1"/>
</dbReference>
<dbReference type="AlphaFoldDB" id="A0A7C5HH31"/>
<dbReference type="InterPro" id="IPR003718">
    <property type="entry name" value="OsmC/Ohr_fam"/>
</dbReference>